<name>A0ABT8ZPU3_9SPHN</name>
<organism evidence="2 3">
    <name type="scientific">Sphingobium cyanobacteriorum</name>
    <dbReference type="NCBI Taxonomy" id="3063954"/>
    <lineage>
        <taxon>Bacteria</taxon>
        <taxon>Pseudomonadati</taxon>
        <taxon>Pseudomonadota</taxon>
        <taxon>Alphaproteobacteria</taxon>
        <taxon>Sphingomonadales</taxon>
        <taxon>Sphingomonadaceae</taxon>
        <taxon>Sphingobium</taxon>
    </lineage>
</organism>
<gene>
    <name evidence="2" type="ORF">Q4610_16075</name>
</gene>
<feature type="compositionally biased region" description="Pro residues" evidence="1">
    <location>
        <begin position="88"/>
        <end position="103"/>
    </location>
</feature>
<proteinExistence type="predicted"/>
<dbReference type="EMBL" id="JAUQOM010000009">
    <property type="protein sequence ID" value="MDO7836565.1"/>
    <property type="molecule type" value="Genomic_DNA"/>
</dbReference>
<evidence type="ECO:0000313" key="2">
    <source>
        <dbReference type="EMBL" id="MDO7836565.1"/>
    </source>
</evidence>
<dbReference type="RefSeq" id="WP_304536983.1">
    <property type="nucleotide sequence ID" value="NZ_JAUQOM010000009.1"/>
</dbReference>
<reference evidence="2" key="1">
    <citation type="submission" date="2023-07" db="EMBL/GenBank/DDBJ databases">
        <title>Bacterial whole genome sequence for Sphingobium sp. HBC34.</title>
        <authorList>
            <person name="Le V."/>
            <person name="Ko S.-R."/>
            <person name="Ahn C.-Y."/>
            <person name="Oh H.-M."/>
        </authorList>
    </citation>
    <scope>NUCLEOTIDE SEQUENCE</scope>
    <source>
        <strain evidence="2">HBC34</strain>
    </source>
</reference>
<evidence type="ECO:0000256" key="1">
    <source>
        <dbReference type="SAM" id="MobiDB-lite"/>
    </source>
</evidence>
<protein>
    <submittedName>
        <fullName evidence="2">LysR family transcriptional regulator</fullName>
    </submittedName>
</protein>
<comment type="caution">
    <text evidence="2">The sequence shown here is derived from an EMBL/GenBank/DDBJ whole genome shotgun (WGS) entry which is preliminary data.</text>
</comment>
<feature type="region of interest" description="Disordered" evidence="1">
    <location>
        <begin position="1"/>
        <end position="25"/>
    </location>
</feature>
<keyword evidence="3" id="KW-1185">Reference proteome</keyword>
<sequence>MDQHPAPQTAAPSSPAPANRAHWTPAKQRRFLIALLETGTVAVAARSVGMSPTSAHRLRRRLAGTMFDRSWTWALTQHAERMADPFAPDRPPPAPSPAPQAGQ</sequence>
<dbReference type="Proteomes" id="UP001176471">
    <property type="component" value="Unassembled WGS sequence"/>
</dbReference>
<evidence type="ECO:0000313" key="3">
    <source>
        <dbReference type="Proteomes" id="UP001176471"/>
    </source>
</evidence>
<accession>A0ABT8ZPU3</accession>
<feature type="compositionally biased region" description="Low complexity" evidence="1">
    <location>
        <begin position="1"/>
        <end position="18"/>
    </location>
</feature>
<feature type="region of interest" description="Disordered" evidence="1">
    <location>
        <begin position="82"/>
        <end position="103"/>
    </location>
</feature>